<name>A0ABR9WAG0_9BACT</name>
<dbReference type="EMBL" id="JACYGY010000001">
    <property type="protein sequence ID" value="MBE9462472.1"/>
    <property type="molecule type" value="Genomic_DNA"/>
</dbReference>
<proteinExistence type="predicted"/>
<reference evidence="3" key="1">
    <citation type="submission" date="2023-07" db="EMBL/GenBank/DDBJ databases">
        <title>Dyadobacter sp. nov 'subterranea' isolated from contaminted grondwater.</title>
        <authorList>
            <person name="Szabo I."/>
            <person name="Al-Omari J."/>
            <person name="Szerdahelyi S.G."/>
            <person name="Rado J."/>
        </authorList>
    </citation>
    <scope>NUCLEOTIDE SEQUENCE [LARGE SCALE GENOMIC DNA]</scope>
    <source>
        <strain evidence="3">UP-52</strain>
    </source>
</reference>
<dbReference type="Gene3D" id="3.90.550.10">
    <property type="entry name" value="Spore Coat Polysaccharide Biosynthesis Protein SpsA, Chain A"/>
    <property type="match status" value="1"/>
</dbReference>
<dbReference type="Proteomes" id="UP000634134">
    <property type="component" value="Unassembled WGS sequence"/>
</dbReference>
<dbReference type="InterPro" id="IPR029044">
    <property type="entry name" value="Nucleotide-diphossugar_trans"/>
</dbReference>
<sequence length="200" mass="22199">MKTTIAIVILAAGKSARLGQPKQLLPFKGKSLLGYSIETAKKVVENVVVVTGAERKRVESEIRDKVAAIVYNPEWEEGMASSIRHGLAYVTEQMPDVNEVIFMVCDQPFVTNDLLMKLIKEKELSTKSIVASSYSEVAGTPVLFDKSIFPELMELTGDVGARKIIIKNKDRMSTVDFPLGNVDMDTADDYKKLLMQKDLL</sequence>
<accession>A0ABR9WAG0</accession>
<dbReference type="PANTHER" id="PTHR43777">
    <property type="entry name" value="MOLYBDENUM COFACTOR CYTIDYLYLTRANSFERASE"/>
    <property type="match status" value="1"/>
</dbReference>
<keyword evidence="3" id="KW-1185">Reference proteome</keyword>
<evidence type="ECO:0000313" key="2">
    <source>
        <dbReference type="EMBL" id="MBE9462472.1"/>
    </source>
</evidence>
<protein>
    <submittedName>
        <fullName evidence="2">Nucleotidyltransferase family protein</fullName>
    </submittedName>
</protein>
<dbReference type="InterPro" id="IPR025877">
    <property type="entry name" value="MobA-like_NTP_Trfase"/>
</dbReference>
<gene>
    <name evidence="2" type="ORF">IEE83_11325</name>
</gene>
<dbReference type="SUPFAM" id="SSF53448">
    <property type="entry name" value="Nucleotide-diphospho-sugar transferases"/>
    <property type="match status" value="1"/>
</dbReference>
<comment type="caution">
    <text evidence="2">The sequence shown here is derived from an EMBL/GenBank/DDBJ whole genome shotgun (WGS) entry which is preliminary data.</text>
</comment>
<evidence type="ECO:0000313" key="3">
    <source>
        <dbReference type="Proteomes" id="UP000634134"/>
    </source>
</evidence>
<evidence type="ECO:0000259" key="1">
    <source>
        <dbReference type="Pfam" id="PF12804"/>
    </source>
</evidence>
<organism evidence="2 3">
    <name type="scientific">Dyadobacter subterraneus</name>
    <dbReference type="NCBI Taxonomy" id="2773304"/>
    <lineage>
        <taxon>Bacteria</taxon>
        <taxon>Pseudomonadati</taxon>
        <taxon>Bacteroidota</taxon>
        <taxon>Cytophagia</taxon>
        <taxon>Cytophagales</taxon>
        <taxon>Spirosomataceae</taxon>
        <taxon>Dyadobacter</taxon>
    </lineage>
</organism>
<dbReference type="PANTHER" id="PTHR43777:SF1">
    <property type="entry name" value="MOLYBDENUM COFACTOR CYTIDYLYLTRANSFERASE"/>
    <property type="match status" value="1"/>
</dbReference>
<dbReference type="RefSeq" id="WP_194120675.1">
    <property type="nucleotide sequence ID" value="NZ_JACYGY010000001.1"/>
</dbReference>
<dbReference type="CDD" id="cd04182">
    <property type="entry name" value="GT_2_like_f"/>
    <property type="match status" value="1"/>
</dbReference>
<dbReference type="Pfam" id="PF12804">
    <property type="entry name" value="NTP_transf_3"/>
    <property type="match status" value="1"/>
</dbReference>
<feature type="domain" description="MobA-like NTP transferase" evidence="1">
    <location>
        <begin position="8"/>
        <end position="168"/>
    </location>
</feature>